<dbReference type="AlphaFoldDB" id="A0A1X6P3S6"/>
<dbReference type="Gene3D" id="3.40.50.1820">
    <property type="entry name" value="alpha/beta hydrolase"/>
    <property type="match status" value="1"/>
</dbReference>
<accession>A0A1X6P3S6</accession>
<dbReference type="InterPro" id="IPR029058">
    <property type="entry name" value="AB_hydrolase_fold"/>
</dbReference>
<reference evidence="2 3" key="1">
    <citation type="submission" date="2017-03" db="EMBL/GenBank/DDBJ databases">
        <title>WGS assembly of Porphyra umbilicalis.</title>
        <authorList>
            <person name="Brawley S.H."/>
            <person name="Blouin N.A."/>
            <person name="Ficko-Blean E."/>
            <person name="Wheeler G.L."/>
            <person name="Lohr M."/>
            <person name="Goodson H.V."/>
            <person name="Jenkins J.W."/>
            <person name="Blaby-Haas C.E."/>
            <person name="Helliwell K.E."/>
            <person name="Chan C."/>
            <person name="Marriage T."/>
            <person name="Bhattacharya D."/>
            <person name="Klein A.S."/>
            <person name="Badis Y."/>
            <person name="Brodie J."/>
            <person name="Cao Y."/>
            <person name="Collen J."/>
            <person name="Dittami S.M."/>
            <person name="Gachon C.M."/>
            <person name="Green B.R."/>
            <person name="Karpowicz S."/>
            <person name="Kim J.W."/>
            <person name="Kudahl U."/>
            <person name="Lin S."/>
            <person name="Michel G."/>
            <person name="Mittag M."/>
            <person name="Olson B.J."/>
            <person name="Pangilinan J."/>
            <person name="Peng Y."/>
            <person name="Qiu H."/>
            <person name="Shu S."/>
            <person name="Singer J.T."/>
            <person name="Smith A.G."/>
            <person name="Sprecher B.N."/>
            <person name="Wagner V."/>
            <person name="Wang W."/>
            <person name="Wang Z.-Y."/>
            <person name="Yan J."/>
            <person name="Yarish C."/>
            <person name="Zoeuner-Riek S."/>
            <person name="Zhuang Y."/>
            <person name="Zou Y."/>
            <person name="Lindquist E.A."/>
            <person name="Grimwood J."/>
            <person name="Barry K."/>
            <person name="Rokhsar D.S."/>
            <person name="Schmutz J."/>
            <person name="Stiller J.W."/>
            <person name="Grossman A.R."/>
            <person name="Prochnik S.E."/>
        </authorList>
    </citation>
    <scope>NUCLEOTIDE SEQUENCE [LARGE SCALE GENOMIC DNA]</scope>
    <source>
        <strain evidence="2">4086291</strain>
    </source>
</reference>
<organism evidence="2 3">
    <name type="scientific">Porphyra umbilicalis</name>
    <name type="common">Purple laver</name>
    <name type="synonym">Red alga</name>
    <dbReference type="NCBI Taxonomy" id="2786"/>
    <lineage>
        <taxon>Eukaryota</taxon>
        <taxon>Rhodophyta</taxon>
        <taxon>Bangiophyceae</taxon>
        <taxon>Bangiales</taxon>
        <taxon>Bangiaceae</taxon>
        <taxon>Porphyra</taxon>
    </lineage>
</organism>
<name>A0A1X6P3S6_PORUM</name>
<feature type="region of interest" description="Disordered" evidence="1">
    <location>
        <begin position="1"/>
        <end position="38"/>
    </location>
</feature>
<evidence type="ECO:0000313" key="3">
    <source>
        <dbReference type="Proteomes" id="UP000218209"/>
    </source>
</evidence>
<dbReference type="OrthoDB" id="1923610at2759"/>
<dbReference type="SUPFAM" id="SSF53474">
    <property type="entry name" value="alpha/beta-Hydrolases"/>
    <property type="match status" value="1"/>
</dbReference>
<dbReference type="Proteomes" id="UP000218209">
    <property type="component" value="Unassembled WGS sequence"/>
</dbReference>
<evidence type="ECO:0000256" key="1">
    <source>
        <dbReference type="SAM" id="MobiDB-lite"/>
    </source>
</evidence>
<protein>
    <submittedName>
        <fullName evidence="2">Uncharacterized protein</fullName>
    </submittedName>
</protein>
<proteinExistence type="predicted"/>
<sequence length="446" mass="46387">MGNSQPSGDETARGDDGGATKPSVLLPPPPTHHASEDALADARSAIDAAAAALDEPGAGRGAPRRSNRPLYYFHPPEKAVYGTVVLFHGFSGEPYGMRWMADYFFKAGWNVYSTVLAGHGFKGAGWPTVDLKPSMGGGDALRIALAGNPELAAKLGDTGALKGNPAAAVELFEALTDEVPALAKAGPLYAYMQSLEPGGDPDAFAARFDSTAADYGAVAEASLRHVAGLPGPVVTVSSSVGGAAALHAAGVEGGRVTHVLACAPLLRVLGDERRQQVLALGPLGIGPEQGWSPTNRFPLACHTAADVFGGSVTTNPAVLQAFSFRRTKLFMMLTESEDAAHIPTSRAFFSKIANGAGADVMSGPVGLGGADGGHILGWYPKSARVPHPMVDPTEVSQNMSNAYWGSLVQEAHRFFTTGRVEVEHLLSEEPVDELPAPPKSPGRGWP</sequence>
<evidence type="ECO:0000313" key="2">
    <source>
        <dbReference type="EMBL" id="OSX75426.1"/>
    </source>
</evidence>
<dbReference type="EMBL" id="KV918904">
    <property type="protein sequence ID" value="OSX75426.1"/>
    <property type="molecule type" value="Genomic_DNA"/>
</dbReference>
<gene>
    <name evidence="2" type="ORF">BU14_0237s0019</name>
</gene>
<keyword evidence="3" id="KW-1185">Reference proteome</keyword>
<feature type="region of interest" description="Disordered" evidence="1">
    <location>
        <begin position="426"/>
        <end position="446"/>
    </location>
</feature>